<proteinExistence type="predicted"/>
<sequence>MHQCPAHDIPESMLLEWFYRGIGHENQMVVDLLSPGGIIQLYYAQATYLFDHMAMANNEKEKGQEEKKSLAQLDVLIKRISNLEVVATMTGMYIPPHERKKVTKQEGGQFEEEWQKHPKIKQKGLRSTRMQLHPRARLLNFPQLVGKARKGKDKTPELSNASTNSDYFYRNYPNQYESEFVDSDEDDLAIARRDERRTKKLNDPSMIRTSQPTTTTPPVPKQIMVLAPPV</sequence>
<dbReference type="EnsemblPlants" id="PGSC0003DMT400087611">
    <property type="protein sequence ID" value="PGSC0003DMT400087611"/>
    <property type="gene ID" value="PGSC0003DMG400037182"/>
</dbReference>
<keyword evidence="3" id="KW-1185">Reference proteome</keyword>
<evidence type="ECO:0000256" key="1">
    <source>
        <dbReference type="SAM" id="MobiDB-lite"/>
    </source>
</evidence>
<evidence type="ECO:0000313" key="2">
    <source>
        <dbReference type="EnsemblPlants" id="PGSC0003DMT400087611"/>
    </source>
</evidence>
<feature type="region of interest" description="Disordered" evidence="1">
    <location>
        <begin position="181"/>
        <end position="220"/>
    </location>
</feature>
<feature type="compositionally biased region" description="Basic and acidic residues" evidence="1">
    <location>
        <begin position="189"/>
        <end position="202"/>
    </location>
</feature>
<organism evidence="2 3">
    <name type="scientific">Solanum tuberosum</name>
    <name type="common">Potato</name>
    <dbReference type="NCBI Taxonomy" id="4113"/>
    <lineage>
        <taxon>Eukaryota</taxon>
        <taxon>Viridiplantae</taxon>
        <taxon>Streptophyta</taxon>
        <taxon>Embryophyta</taxon>
        <taxon>Tracheophyta</taxon>
        <taxon>Spermatophyta</taxon>
        <taxon>Magnoliopsida</taxon>
        <taxon>eudicotyledons</taxon>
        <taxon>Gunneridae</taxon>
        <taxon>Pentapetalae</taxon>
        <taxon>asterids</taxon>
        <taxon>lamiids</taxon>
        <taxon>Solanales</taxon>
        <taxon>Solanaceae</taxon>
        <taxon>Solanoideae</taxon>
        <taxon>Solaneae</taxon>
        <taxon>Solanum</taxon>
    </lineage>
</organism>
<reference evidence="3" key="1">
    <citation type="journal article" date="2011" name="Nature">
        <title>Genome sequence and analysis of the tuber crop potato.</title>
        <authorList>
            <consortium name="The Potato Genome Sequencing Consortium"/>
        </authorList>
    </citation>
    <scope>NUCLEOTIDE SEQUENCE [LARGE SCALE GENOMIC DNA]</scope>
    <source>
        <strain evidence="3">cv. DM1-3 516 R44</strain>
    </source>
</reference>
<dbReference type="HOGENOM" id="CLU_1206595_0_0_1"/>
<dbReference type="InParanoid" id="M1DE67"/>
<dbReference type="AlphaFoldDB" id="M1DE67"/>
<dbReference type="PaxDb" id="4113-PGSC0003DMT400087611"/>
<reference evidence="2" key="2">
    <citation type="submission" date="2015-06" db="UniProtKB">
        <authorList>
            <consortium name="EnsemblPlants"/>
        </authorList>
    </citation>
    <scope>IDENTIFICATION</scope>
    <source>
        <strain evidence="2">DM1-3 516 R44</strain>
    </source>
</reference>
<dbReference type="Proteomes" id="UP000011115">
    <property type="component" value="Unassembled WGS sequence"/>
</dbReference>
<protein>
    <submittedName>
        <fullName evidence="2">Uncharacterized protein</fullName>
    </submittedName>
</protein>
<feature type="compositionally biased region" description="Polar residues" evidence="1">
    <location>
        <begin position="157"/>
        <end position="169"/>
    </location>
</feature>
<name>M1DE67_SOLTU</name>
<dbReference type="Gramene" id="PGSC0003DMT400087611">
    <property type="protein sequence ID" value="PGSC0003DMT400087611"/>
    <property type="gene ID" value="PGSC0003DMG400037182"/>
</dbReference>
<accession>M1DE67</accession>
<evidence type="ECO:0000313" key="3">
    <source>
        <dbReference type="Proteomes" id="UP000011115"/>
    </source>
</evidence>
<feature type="region of interest" description="Disordered" evidence="1">
    <location>
        <begin position="147"/>
        <end position="169"/>
    </location>
</feature>